<dbReference type="Gene3D" id="2.160.20.160">
    <property type="match status" value="1"/>
</dbReference>
<dbReference type="Proteomes" id="UP000606490">
    <property type="component" value="Unassembled WGS sequence"/>
</dbReference>
<feature type="region of interest" description="Disordered" evidence="1">
    <location>
        <begin position="110"/>
        <end position="135"/>
    </location>
</feature>
<reference evidence="2 3" key="1">
    <citation type="submission" date="2021-01" db="EMBL/GenBank/DDBJ databases">
        <title>Belnapia mucosa sp. nov. and Belnapia arida sp. nov., isolated from the Tabernas Desert (Almeria, Spain).</title>
        <authorList>
            <person name="Molina-Menor E."/>
            <person name="Vidal-Verdu A."/>
            <person name="Calonge A."/>
            <person name="Satari L."/>
            <person name="Pereto Magraner J."/>
            <person name="Porcar Miralles M."/>
        </authorList>
    </citation>
    <scope>NUCLEOTIDE SEQUENCE [LARGE SCALE GENOMIC DNA]</scope>
    <source>
        <strain evidence="2 3">T6</strain>
    </source>
</reference>
<gene>
    <name evidence="2" type="ORF">JMJ55_12485</name>
</gene>
<dbReference type="EMBL" id="JAEUXJ010000004">
    <property type="protein sequence ID" value="MBL6456145.1"/>
    <property type="molecule type" value="Genomic_DNA"/>
</dbReference>
<dbReference type="RefSeq" id="WP_202825877.1">
    <property type="nucleotide sequence ID" value="NZ_JAEUXJ010000004.1"/>
</dbReference>
<accession>A0ABS1V378</accession>
<sequence length="401" mass="39894">MLTATDLGFWARQASAQPALPGLGGSAATPPSALPAMSGSTQDSIELSVQARLLLGLIQTLNGGQPPGTGPQIYGPPGIRLTAPGAGSLTGPGNLVAVSGPDGSPAVAGVEVDPDSTGTASATTAITPSGGASTEVSAATGDNRINAYALVADRARSASLRVATGGGRDLIAAETTGRLSLEAGAGDDQVAARFGDASEIDLGEGDNLATLTGHFGTVRSGKGHDVIAVQGMGTTVDAGAGNDTVSGAQWVNAGAGRDSITLGNADLSMLVYRRGDGADEITLAPVESGVRPGSARPVIGDESGAIEARAIGMGSWDGFRMDLPAPDEPGHGSAHAALVLRDVTEAEVTARLDGTDLTLTLPTKGDSITIHNYTPGRVSFIFDDRANGGGITGRRMLAGIG</sequence>
<evidence type="ECO:0000256" key="1">
    <source>
        <dbReference type="SAM" id="MobiDB-lite"/>
    </source>
</evidence>
<evidence type="ECO:0000313" key="3">
    <source>
        <dbReference type="Proteomes" id="UP000606490"/>
    </source>
</evidence>
<feature type="compositionally biased region" description="Low complexity" evidence="1">
    <location>
        <begin position="116"/>
        <end position="134"/>
    </location>
</feature>
<dbReference type="SUPFAM" id="SSF51120">
    <property type="entry name" value="beta-Roll"/>
    <property type="match status" value="1"/>
</dbReference>
<evidence type="ECO:0000313" key="2">
    <source>
        <dbReference type="EMBL" id="MBL6456145.1"/>
    </source>
</evidence>
<dbReference type="InterPro" id="IPR011049">
    <property type="entry name" value="Serralysin-like_metalloprot_C"/>
</dbReference>
<protein>
    <submittedName>
        <fullName evidence="2">Uncharacterized protein</fullName>
    </submittedName>
</protein>
<name>A0ABS1V378_9PROT</name>
<keyword evidence="3" id="KW-1185">Reference proteome</keyword>
<proteinExistence type="predicted"/>
<organism evidence="2 3">
    <name type="scientific">Belnapia mucosa</name>
    <dbReference type="NCBI Taxonomy" id="2804532"/>
    <lineage>
        <taxon>Bacteria</taxon>
        <taxon>Pseudomonadati</taxon>
        <taxon>Pseudomonadota</taxon>
        <taxon>Alphaproteobacteria</taxon>
        <taxon>Acetobacterales</taxon>
        <taxon>Roseomonadaceae</taxon>
        <taxon>Belnapia</taxon>
    </lineage>
</organism>
<comment type="caution">
    <text evidence="2">The sequence shown here is derived from an EMBL/GenBank/DDBJ whole genome shotgun (WGS) entry which is preliminary data.</text>
</comment>